<name>A0AAW2Q219_SESRA</name>
<feature type="region of interest" description="Disordered" evidence="1">
    <location>
        <begin position="1"/>
        <end position="23"/>
    </location>
</feature>
<proteinExistence type="predicted"/>
<accession>A0AAW2Q219</accession>
<reference evidence="2" key="1">
    <citation type="submission" date="2020-06" db="EMBL/GenBank/DDBJ databases">
        <authorList>
            <person name="Li T."/>
            <person name="Hu X."/>
            <person name="Zhang T."/>
            <person name="Song X."/>
            <person name="Zhang H."/>
            <person name="Dai N."/>
            <person name="Sheng W."/>
            <person name="Hou X."/>
            <person name="Wei L."/>
        </authorList>
    </citation>
    <scope>NUCLEOTIDE SEQUENCE</scope>
    <source>
        <strain evidence="2">G02</strain>
        <tissue evidence="2">Leaf</tissue>
    </source>
</reference>
<sequence>MSVAQYSLPPFQSGRDNNYRKSTLPRWSKGQLGSAFNGPQAWFQGVGLLRNFRSPSSQIPFGVRLSTAERILLSPFLSIFPFIPCGPFFP</sequence>
<dbReference type="EMBL" id="JACGWJ010000016">
    <property type="protein sequence ID" value="KAL0361767.1"/>
    <property type="molecule type" value="Genomic_DNA"/>
</dbReference>
<organism evidence="2">
    <name type="scientific">Sesamum radiatum</name>
    <name type="common">Black benniseed</name>
    <dbReference type="NCBI Taxonomy" id="300843"/>
    <lineage>
        <taxon>Eukaryota</taxon>
        <taxon>Viridiplantae</taxon>
        <taxon>Streptophyta</taxon>
        <taxon>Embryophyta</taxon>
        <taxon>Tracheophyta</taxon>
        <taxon>Spermatophyta</taxon>
        <taxon>Magnoliopsida</taxon>
        <taxon>eudicotyledons</taxon>
        <taxon>Gunneridae</taxon>
        <taxon>Pentapetalae</taxon>
        <taxon>asterids</taxon>
        <taxon>lamiids</taxon>
        <taxon>Lamiales</taxon>
        <taxon>Pedaliaceae</taxon>
        <taxon>Sesamum</taxon>
    </lineage>
</organism>
<reference evidence="2" key="2">
    <citation type="journal article" date="2024" name="Plant">
        <title>Genomic evolution and insights into agronomic trait innovations of Sesamum species.</title>
        <authorList>
            <person name="Miao H."/>
            <person name="Wang L."/>
            <person name="Qu L."/>
            <person name="Liu H."/>
            <person name="Sun Y."/>
            <person name="Le M."/>
            <person name="Wang Q."/>
            <person name="Wei S."/>
            <person name="Zheng Y."/>
            <person name="Lin W."/>
            <person name="Duan Y."/>
            <person name="Cao H."/>
            <person name="Xiong S."/>
            <person name="Wang X."/>
            <person name="Wei L."/>
            <person name="Li C."/>
            <person name="Ma Q."/>
            <person name="Ju M."/>
            <person name="Zhao R."/>
            <person name="Li G."/>
            <person name="Mu C."/>
            <person name="Tian Q."/>
            <person name="Mei H."/>
            <person name="Zhang T."/>
            <person name="Gao T."/>
            <person name="Zhang H."/>
        </authorList>
    </citation>
    <scope>NUCLEOTIDE SEQUENCE</scope>
    <source>
        <strain evidence="2">G02</strain>
    </source>
</reference>
<comment type="caution">
    <text evidence="2">The sequence shown here is derived from an EMBL/GenBank/DDBJ whole genome shotgun (WGS) entry which is preliminary data.</text>
</comment>
<evidence type="ECO:0000256" key="1">
    <source>
        <dbReference type="SAM" id="MobiDB-lite"/>
    </source>
</evidence>
<protein>
    <submittedName>
        <fullName evidence="2">Uncharacterized protein</fullName>
    </submittedName>
</protein>
<dbReference type="AlphaFoldDB" id="A0AAW2Q219"/>
<evidence type="ECO:0000313" key="2">
    <source>
        <dbReference type="EMBL" id="KAL0361767.1"/>
    </source>
</evidence>
<gene>
    <name evidence="2" type="ORF">Sradi_3861200</name>
</gene>